<feature type="transmembrane region" description="Helical" evidence="8">
    <location>
        <begin position="534"/>
        <end position="554"/>
    </location>
</feature>
<protein>
    <submittedName>
        <fullName evidence="9">CusA/CzcA family heavy metal efflux RND transporter</fullName>
    </submittedName>
</protein>
<feature type="transmembrane region" description="Helical" evidence="8">
    <location>
        <begin position="366"/>
        <end position="385"/>
    </location>
</feature>
<reference evidence="9 10" key="1">
    <citation type="journal article" date="2011" name="Front. Microbiol.">
        <title>Genomic signatures of strain selection and enhancement in Bacillus atrophaeus var. globigii, a historical biowarfare simulant.</title>
        <authorList>
            <person name="Gibbons H.S."/>
            <person name="Broomall S.M."/>
            <person name="McNew L.A."/>
            <person name="Daligault H."/>
            <person name="Chapman C."/>
            <person name="Bruce D."/>
            <person name="Karavis M."/>
            <person name="Krepps M."/>
            <person name="McGregor P.A."/>
            <person name="Hong C."/>
            <person name="Park K.H."/>
            <person name="Akmal A."/>
            <person name="Feldman A."/>
            <person name="Lin J.S."/>
            <person name="Chang W.E."/>
            <person name="Higgs B.W."/>
            <person name="Demirev P."/>
            <person name="Lindquist J."/>
            <person name="Liem A."/>
            <person name="Fochler E."/>
            <person name="Read T.D."/>
            <person name="Tapia R."/>
            <person name="Johnson S."/>
            <person name="Bishop-Lilly K.A."/>
            <person name="Detter C."/>
            <person name="Han C."/>
            <person name="Sozhamannan S."/>
            <person name="Rosenzweig C.N."/>
            <person name="Skowronski E.W."/>
        </authorList>
    </citation>
    <scope>NUCLEOTIDE SEQUENCE [LARGE SCALE GENOMIC DNA]</scope>
    <source>
        <strain evidence="9 10">PIT1</strain>
    </source>
</reference>
<keyword evidence="3" id="KW-0813">Transport</keyword>
<feature type="transmembrane region" description="Helical" evidence="8">
    <location>
        <begin position="1010"/>
        <end position="1033"/>
    </location>
</feature>
<keyword evidence="5 8" id="KW-0812">Transmembrane</keyword>
<dbReference type="InterPro" id="IPR027463">
    <property type="entry name" value="AcrB_DN_DC_subdom"/>
</dbReference>
<feature type="transmembrane region" description="Helical" evidence="8">
    <location>
        <begin position="343"/>
        <end position="359"/>
    </location>
</feature>
<feature type="transmembrane region" description="Helical" evidence="8">
    <location>
        <begin position="874"/>
        <end position="891"/>
    </location>
</feature>
<dbReference type="Proteomes" id="UP000288279">
    <property type="component" value="Unassembled WGS sequence"/>
</dbReference>
<dbReference type="Pfam" id="PF00873">
    <property type="entry name" value="ACR_tran"/>
    <property type="match status" value="1"/>
</dbReference>
<sequence>MITASIKAALKYRSLVLLGAVIIALLGWRAVQQTPVDAIPDLSDVQVIIKTEFPGQAPNIVEQQVTWPLSNIMLAVPGAETVRGYSFYGDSYVYVIFADDTDLYWARSRVLEYLNQAQGRLPAGVTPELGPDASGVGWIYQYVLRDDSNQYHLGELTALQDWFLKQQLQSIKGVAEVATVGGMVNTFQVVVEPKRLQQYGLTLAEVEQAITDHNNEVGGGIIEMAEAEYMVRGTGYIQSLDDLRQIPLPQRNERGATLTLADVAQVRRGPESRRGIADLNGEGEVVGGIVVMRDGGNAREVISAVEQKLAELEPGLPAGVTIETTYNRADLISRTIANLTTKLWQELAFVAIVVIVFLLHLRASLVALISIPLAVLASFILMRQLGISANMMSLGGIAIAIGTLVDAAIVMVENTHKHLHQYQVEHGQPARAAQHWQIVQRASIEVGPALFLSLLIITVSFLPVFTLEAQEGRLFEPLAYTKTFAMAAAALIAVTVIPVLLGYLVRGRMRSERQNPLNRIALAAYRPLLRFTLVWPKTVIAVIALLTASAIYPWQQLEQEFLPRIDEGDLLYMPTTLPGLSPAQAGKLLQQTDALIAAQPEVERVFGKAGRAQTATDPAPLTMFETTIQLKPKSQWREGITLDDVIAELDQRVQVPGLTNAWVQPIKTRIDMLATGLRTPLGIRVTGPNLTSIQALATEIEGTLRGLPGLRSVFAERPLQGRYIEIVPNLAKAARYGVEQAQLQQIIRYAIGGAKVSEAVIGTERYPINLRYPRQYRDHISRLQSLPVVNRAGTWVTLADVADIRISSGPAQIRSENAQLSSWLYLDLADGVTAAAVIEAAQQRLAQLDIPAQHALEWQGQYEQMERVKNKLQSVIPLTLAVILALLYLVFQSYRQALWVIATLPVALAGGLWLLWWLEFNLSVATAVGFIALAGVAVEFGVVMLLYLNNAWQAQSEPSLASLEAAIEEGALQRLRPKLMTVLTIVFGLLPIMLTSGTGSEVMQRIAAPMLGGMILAPLLSLLVLPAIFKLFWQRRLKDS</sequence>
<dbReference type="PANTHER" id="PTHR32063:SF19">
    <property type="entry name" value="CATION EFFLUX SYSTEM PROTEIN CUSA"/>
    <property type="match status" value="1"/>
</dbReference>
<keyword evidence="10" id="KW-1185">Reference proteome</keyword>
<dbReference type="SUPFAM" id="SSF82866">
    <property type="entry name" value="Multidrug efflux transporter AcrB transmembrane domain"/>
    <property type="match status" value="2"/>
</dbReference>
<dbReference type="EMBL" id="PIQG01000002">
    <property type="protein sequence ID" value="RUO78505.1"/>
    <property type="molecule type" value="Genomic_DNA"/>
</dbReference>
<dbReference type="GO" id="GO:0008324">
    <property type="term" value="F:monoatomic cation transmembrane transporter activity"/>
    <property type="evidence" value="ECO:0007669"/>
    <property type="project" value="InterPro"/>
</dbReference>
<dbReference type="OrthoDB" id="9758757at2"/>
<dbReference type="InterPro" id="IPR004763">
    <property type="entry name" value="CusA-like"/>
</dbReference>
<dbReference type="PRINTS" id="PR00702">
    <property type="entry name" value="ACRIFLAVINRP"/>
</dbReference>
<dbReference type="GO" id="GO:0042910">
    <property type="term" value="F:xenobiotic transmembrane transporter activity"/>
    <property type="evidence" value="ECO:0007669"/>
    <property type="project" value="TreeGrafter"/>
</dbReference>
<keyword evidence="7 8" id="KW-0472">Membrane</keyword>
<dbReference type="GO" id="GO:0005886">
    <property type="term" value="C:plasma membrane"/>
    <property type="evidence" value="ECO:0007669"/>
    <property type="project" value="UniProtKB-SubCell"/>
</dbReference>
<organism evidence="9 10">
    <name type="scientific">Pseudidiomarina taiwanensis</name>
    <dbReference type="NCBI Taxonomy" id="337250"/>
    <lineage>
        <taxon>Bacteria</taxon>
        <taxon>Pseudomonadati</taxon>
        <taxon>Pseudomonadota</taxon>
        <taxon>Gammaproteobacteria</taxon>
        <taxon>Alteromonadales</taxon>
        <taxon>Idiomarinaceae</taxon>
        <taxon>Pseudidiomarina</taxon>
    </lineage>
</organism>
<feature type="transmembrane region" description="Helical" evidence="8">
    <location>
        <begin position="898"/>
        <end position="918"/>
    </location>
</feature>
<evidence type="ECO:0000256" key="6">
    <source>
        <dbReference type="ARBA" id="ARBA00022989"/>
    </source>
</evidence>
<dbReference type="Gene3D" id="1.20.1640.10">
    <property type="entry name" value="Multidrug efflux transporter AcrB transmembrane domain"/>
    <property type="match status" value="2"/>
</dbReference>
<dbReference type="SUPFAM" id="SSF82693">
    <property type="entry name" value="Multidrug efflux transporter AcrB pore domain, PN1, PN2, PC1 and PC2 subdomains"/>
    <property type="match status" value="2"/>
</dbReference>
<evidence type="ECO:0000256" key="5">
    <source>
        <dbReference type="ARBA" id="ARBA00022692"/>
    </source>
</evidence>
<dbReference type="NCBIfam" id="TIGR00914">
    <property type="entry name" value="2A0601"/>
    <property type="match status" value="1"/>
</dbReference>
<dbReference type="Gene3D" id="3.30.70.1430">
    <property type="entry name" value="Multidrug efflux transporter AcrB pore domain"/>
    <property type="match status" value="2"/>
</dbReference>
<feature type="transmembrane region" description="Helical" evidence="8">
    <location>
        <begin position="446"/>
        <end position="465"/>
    </location>
</feature>
<evidence type="ECO:0000256" key="3">
    <source>
        <dbReference type="ARBA" id="ARBA00022448"/>
    </source>
</evidence>
<evidence type="ECO:0000256" key="1">
    <source>
        <dbReference type="ARBA" id="ARBA00004651"/>
    </source>
</evidence>
<evidence type="ECO:0000313" key="10">
    <source>
        <dbReference type="Proteomes" id="UP000288279"/>
    </source>
</evidence>
<name>A0A432ZKF7_9GAMM</name>
<comment type="caution">
    <text evidence="9">The sequence shown here is derived from an EMBL/GenBank/DDBJ whole genome shotgun (WGS) entry which is preliminary data.</text>
</comment>
<dbReference type="RefSeq" id="WP_126826935.1">
    <property type="nucleotide sequence ID" value="NZ_PIQG01000002.1"/>
</dbReference>
<feature type="transmembrane region" description="Helical" evidence="8">
    <location>
        <begin position="924"/>
        <end position="948"/>
    </location>
</feature>
<dbReference type="SUPFAM" id="SSF82714">
    <property type="entry name" value="Multidrug efflux transporter AcrB TolC docking domain, DN and DC subdomains"/>
    <property type="match status" value="2"/>
</dbReference>
<dbReference type="Gene3D" id="3.30.70.1320">
    <property type="entry name" value="Multidrug efflux transporter AcrB pore domain like"/>
    <property type="match status" value="1"/>
</dbReference>
<keyword evidence="6 8" id="KW-1133">Transmembrane helix</keyword>
<evidence type="ECO:0000313" key="9">
    <source>
        <dbReference type="EMBL" id="RUO78505.1"/>
    </source>
</evidence>
<feature type="transmembrane region" description="Helical" evidence="8">
    <location>
        <begin position="485"/>
        <end position="505"/>
    </location>
</feature>
<proteinExistence type="inferred from homology"/>
<dbReference type="Gene3D" id="3.30.70.1440">
    <property type="entry name" value="Multidrug efflux transporter AcrB pore domain"/>
    <property type="match status" value="1"/>
</dbReference>
<accession>A0A432ZKF7</accession>
<comment type="similarity">
    <text evidence="2">Belongs to the resistance-nodulation-cell division (RND) (TC 2.A.6) family.</text>
</comment>
<evidence type="ECO:0000256" key="7">
    <source>
        <dbReference type="ARBA" id="ARBA00023136"/>
    </source>
</evidence>
<evidence type="ECO:0000256" key="2">
    <source>
        <dbReference type="ARBA" id="ARBA00010942"/>
    </source>
</evidence>
<gene>
    <name evidence="9" type="ORF">CWI83_05630</name>
</gene>
<dbReference type="InterPro" id="IPR001036">
    <property type="entry name" value="Acrflvin-R"/>
</dbReference>
<dbReference type="AlphaFoldDB" id="A0A432ZKF7"/>
<feature type="transmembrane region" description="Helical" evidence="8">
    <location>
        <begin position="979"/>
        <end position="998"/>
    </location>
</feature>
<evidence type="ECO:0000256" key="4">
    <source>
        <dbReference type="ARBA" id="ARBA00022475"/>
    </source>
</evidence>
<evidence type="ECO:0000256" key="8">
    <source>
        <dbReference type="SAM" id="Phobius"/>
    </source>
</evidence>
<dbReference type="Gene3D" id="3.30.2090.10">
    <property type="entry name" value="Multidrug efflux transporter AcrB TolC docking domain, DN and DC subdomains"/>
    <property type="match status" value="2"/>
</dbReference>
<dbReference type="PANTHER" id="PTHR32063">
    <property type="match status" value="1"/>
</dbReference>
<keyword evidence="4" id="KW-1003">Cell membrane</keyword>
<feature type="transmembrane region" description="Helical" evidence="8">
    <location>
        <begin position="391"/>
        <end position="412"/>
    </location>
</feature>
<comment type="subcellular location">
    <subcellularLocation>
        <location evidence="1">Cell membrane</location>
        <topology evidence="1">Multi-pass membrane protein</topology>
    </subcellularLocation>
</comment>